<dbReference type="PANTHER" id="PTHR12925:SF0">
    <property type="entry name" value="PROTEIN HIKESHI"/>
    <property type="match status" value="1"/>
</dbReference>
<protein>
    <recommendedName>
        <fullName evidence="2">Hikeshi-like C-terminal domain-containing protein</fullName>
    </recommendedName>
</protein>
<dbReference type="Proteomes" id="UP000023152">
    <property type="component" value="Unassembled WGS sequence"/>
</dbReference>
<dbReference type="InterPro" id="IPR031318">
    <property type="entry name" value="OPI10"/>
</dbReference>
<name>X6LZT2_RETFI</name>
<evidence type="ECO:0000256" key="1">
    <source>
        <dbReference type="SAM" id="MobiDB-lite"/>
    </source>
</evidence>
<dbReference type="PANTHER" id="PTHR12925">
    <property type="entry name" value="HIKESHI FAMILY MEMBER"/>
    <property type="match status" value="1"/>
</dbReference>
<keyword evidence="4" id="KW-1185">Reference proteome</keyword>
<dbReference type="GO" id="GO:0006606">
    <property type="term" value="P:protein import into nucleus"/>
    <property type="evidence" value="ECO:0007669"/>
    <property type="project" value="TreeGrafter"/>
</dbReference>
<dbReference type="EMBL" id="ASPP01026464">
    <property type="protein sequence ID" value="ETO07139.1"/>
    <property type="molecule type" value="Genomic_DNA"/>
</dbReference>
<dbReference type="GO" id="GO:0005634">
    <property type="term" value="C:nucleus"/>
    <property type="evidence" value="ECO:0007669"/>
    <property type="project" value="TreeGrafter"/>
</dbReference>
<dbReference type="InterPro" id="IPR048364">
    <property type="entry name" value="Hikeshi-like_C"/>
</dbReference>
<evidence type="ECO:0000313" key="3">
    <source>
        <dbReference type="EMBL" id="ETO07139.1"/>
    </source>
</evidence>
<feature type="domain" description="Hikeshi-like C-terminal" evidence="2">
    <location>
        <begin position="157"/>
        <end position="209"/>
    </location>
</feature>
<reference evidence="3 4" key="1">
    <citation type="journal article" date="2013" name="Curr. Biol.">
        <title>The Genome of the Foraminiferan Reticulomyxa filosa.</title>
        <authorList>
            <person name="Glockner G."/>
            <person name="Hulsmann N."/>
            <person name="Schleicher M."/>
            <person name="Noegel A.A."/>
            <person name="Eichinger L."/>
            <person name="Gallinger C."/>
            <person name="Pawlowski J."/>
            <person name="Sierra R."/>
            <person name="Euteneuer U."/>
            <person name="Pillet L."/>
            <person name="Moustafa A."/>
            <person name="Platzer M."/>
            <person name="Groth M."/>
            <person name="Szafranski K."/>
            <person name="Schliwa M."/>
        </authorList>
    </citation>
    <scope>NUCLEOTIDE SEQUENCE [LARGE SCALE GENOMIC DNA]</scope>
</reference>
<dbReference type="OMA" id="MPLLDQW"/>
<feature type="region of interest" description="Disordered" evidence="1">
    <location>
        <begin position="1"/>
        <end position="20"/>
    </location>
</feature>
<evidence type="ECO:0000259" key="2">
    <source>
        <dbReference type="Pfam" id="PF21057"/>
    </source>
</evidence>
<dbReference type="AlphaFoldDB" id="X6LZT2"/>
<proteinExistence type="predicted"/>
<dbReference type="GO" id="GO:0005829">
    <property type="term" value="C:cytosol"/>
    <property type="evidence" value="ECO:0007669"/>
    <property type="project" value="TreeGrafter"/>
</dbReference>
<dbReference type="Pfam" id="PF21057">
    <property type="entry name" value="Hikeshi-like_C"/>
    <property type="match status" value="1"/>
</dbReference>
<organism evidence="3 4">
    <name type="scientific">Reticulomyxa filosa</name>
    <dbReference type="NCBI Taxonomy" id="46433"/>
    <lineage>
        <taxon>Eukaryota</taxon>
        <taxon>Sar</taxon>
        <taxon>Rhizaria</taxon>
        <taxon>Retaria</taxon>
        <taxon>Foraminifera</taxon>
        <taxon>Monothalamids</taxon>
        <taxon>Reticulomyxidae</taxon>
        <taxon>Reticulomyxa</taxon>
    </lineage>
</organism>
<accession>X6LZT2</accession>
<evidence type="ECO:0000313" key="4">
    <source>
        <dbReference type="Proteomes" id="UP000023152"/>
    </source>
</evidence>
<comment type="caution">
    <text evidence="3">The sequence shown here is derived from an EMBL/GenBank/DDBJ whole genome shotgun (WGS) entry which is preliminary data.</text>
</comment>
<dbReference type="OrthoDB" id="10248398at2759"/>
<gene>
    <name evidence="3" type="ORF">RFI_30252</name>
</gene>
<sequence>MAQNNDWEHGSNSSNNSNGHEKKEVKNVFCVMVPGRPVNTTCLQISPTRCIMDIPKPGECKYFGISIIDPKTIPKNKGFIIYYSLPPFNEWSFIGTLHLKSPTQMMESPWMVFKKITVCPMCKIGIELKDITFVQSLEVKEETEHSKNKFIATINEEFALKVAKDLYNYLSSYVKTSPNGEMMVCPASCLEKWHEKFKEKYVLDPKFMK</sequence>
<dbReference type="GO" id="GO:0061608">
    <property type="term" value="F:nuclear import signal receptor activity"/>
    <property type="evidence" value="ECO:0007669"/>
    <property type="project" value="TreeGrafter"/>
</dbReference>